<reference evidence="1" key="2">
    <citation type="journal article" date="2015" name="Fish Shellfish Immunol.">
        <title>Early steps in the European eel (Anguilla anguilla)-Vibrio vulnificus interaction in the gills: Role of the RtxA13 toxin.</title>
        <authorList>
            <person name="Callol A."/>
            <person name="Pajuelo D."/>
            <person name="Ebbesson L."/>
            <person name="Teles M."/>
            <person name="MacKenzie S."/>
            <person name="Amaro C."/>
        </authorList>
    </citation>
    <scope>NUCLEOTIDE SEQUENCE</scope>
</reference>
<accession>A0A0E9QLH3</accession>
<organism evidence="1">
    <name type="scientific">Anguilla anguilla</name>
    <name type="common">European freshwater eel</name>
    <name type="synonym">Muraena anguilla</name>
    <dbReference type="NCBI Taxonomy" id="7936"/>
    <lineage>
        <taxon>Eukaryota</taxon>
        <taxon>Metazoa</taxon>
        <taxon>Chordata</taxon>
        <taxon>Craniata</taxon>
        <taxon>Vertebrata</taxon>
        <taxon>Euteleostomi</taxon>
        <taxon>Actinopterygii</taxon>
        <taxon>Neopterygii</taxon>
        <taxon>Teleostei</taxon>
        <taxon>Anguilliformes</taxon>
        <taxon>Anguillidae</taxon>
        <taxon>Anguilla</taxon>
    </lineage>
</organism>
<name>A0A0E9QLH3_ANGAN</name>
<reference evidence="1" key="1">
    <citation type="submission" date="2014-11" db="EMBL/GenBank/DDBJ databases">
        <authorList>
            <person name="Amaro Gonzalez C."/>
        </authorList>
    </citation>
    <scope>NUCLEOTIDE SEQUENCE</scope>
</reference>
<sequence length="51" mass="5904">MAKVHLGLRTLITYRFLELVGDSQSEGVTKHEIDLNAFLNMIEKLVQKKQF</sequence>
<dbReference type="EMBL" id="GBXM01091275">
    <property type="protein sequence ID" value="JAH17302.1"/>
    <property type="molecule type" value="Transcribed_RNA"/>
</dbReference>
<proteinExistence type="predicted"/>
<dbReference type="AlphaFoldDB" id="A0A0E9QLH3"/>
<protein>
    <submittedName>
        <fullName evidence="1">Uncharacterized protein</fullName>
    </submittedName>
</protein>
<evidence type="ECO:0000313" key="1">
    <source>
        <dbReference type="EMBL" id="JAH17302.1"/>
    </source>
</evidence>